<comment type="caution">
    <text evidence="3">The sequence shown here is derived from an EMBL/GenBank/DDBJ whole genome shotgun (WGS) entry which is preliminary data.</text>
</comment>
<evidence type="ECO:0000313" key="4">
    <source>
        <dbReference type="Proteomes" id="UP000657574"/>
    </source>
</evidence>
<evidence type="ECO:0000313" key="3">
    <source>
        <dbReference type="EMBL" id="GGJ14060.1"/>
    </source>
</evidence>
<reference evidence="3" key="2">
    <citation type="submission" date="2020-09" db="EMBL/GenBank/DDBJ databases">
        <authorList>
            <person name="Sun Q."/>
            <person name="Ohkuma M."/>
        </authorList>
    </citation>
    <scope>NUCLEOTIDE SEQUENCE</scope>
    <source>
        <strain evidence="3">JCM 3086</strain>
    </source>
</reference>
<dbReference type="InterPro" id="IPR002052">
    <property type="entry name" value="DNA_methylase_N6_adenine_CS"/>
</dbReference>
<dbReference type="GO" id="GO:0003677">
    <property type="term" value="F:DNA binding"/>
    <property type="evidence" value="ECO:0007669"/>
    <property type="project" value="InterPro"/>
</dbReference>
<dbReference type="Proteomes" id="UP000657574">
    <property type="component" value="Unassembled WGS sequence"/>
</dbReference>
<organism evidence="3 4">
    <name type="scientific">Streptomyces brasiliensis</name>
    <dbReference type="NCBI Taxonomy" id="1954"/>
    <lineage>
        <taxon>Bacteria</taxon>
        <taxon>Bacillati</taxon>
        <taxon>Actinomycetota</taxon>
        <taxon>Actinomycetes</taxon>
        <taxon>Kitasatosporales</taxon>
        <taxon>Streptomycetaceae</taxon>
        <taxon>Streptomyces</taxon>
    </lineage>
</organism>
<keyword evidence="1" id="KW-0680">Restriction system</keyword>
<evidence type="ECO:0000259" key="2">
    <source>
        <dbReference type="Pfam" id="PF02384"/>
    </source>
</evidence>
<evidence type="ECO:0000256" key="1">
    <source>
        <dbReference type="ARBA" id="ARBA00022747"/>
    </source>
</evidence>
<dbReference type="PANTHER" id="PTHR42998:SF1">
    <property type="entry name" value="TYPE I RESTRICTION ENZYME HINDI METHYLASE SUBUNIT"/>
    <property type="match status" value="1"/>
</dbReference>
<proteinExistence type="predicted"/>
<feature type="domain" description="DNA methylase adenine-specific" evidence="2">
    <location>
        <begin position="130"/>
        <end position="431"/>
    </location>
</feature>
<accession>A0A917KIT3</accession>
<dbReference type="AlphaFoldDB" id="A0A917KIT3"/>
<dbReference type="InterPro" id="IPR052916">
    <property type="entry name" value="Type-I_RE_MTase_Subunit"/>
</dbReference>
<dbReference type="PROSITE" id="PS00092">
    <property type="entry name" value="N6_MTASE"/>
    <property type="match status" value="1"/>
</dbReference>
<dbReference type="Pfam" id="PF02384">
    <property type="entry name" value="N6_Mtase"/>
    <property type="match status" value="1"/>
</dbReference>
<dbReference type="PRINTS" id="PR00507">
    <property type="entry name" value="N12N6MTFRASE"/>
</dbReference>
<name>A0A917KIT3_9ACTN</name>
<protein>
    <recommendedName>
        <fullName evidence="2">DNA methylase adenine-specific domain-containing protein</fullName>
    </recommendedName>
</protein>
<dbReference type="PANTHER" id="PTHR42998">
    <property type="entry name" value="TYPE I RESTRICTION ENZYME HINDVIIP M PROTEIN-RELATED"/>
    <property type="match status" value="1"/>
</dbReference>
<dbReference type="InterPro" id="IPR003356">
    <property type="entry name" value="DNA_methylase_A-5"/>
</dbReference>
<dbReference type="RefSeq" id="WP_189311252.1">
    <property type="nucleotide sequence ID" value="NZ_BMQA01000006.1"/>
</dbReference>
<dbReference type="GO" id="GO:0008170">
    <property type="term" value="F:N-methyltransferase activity"/>
    <property type="evidence" value="ECO:0007669"/>
    <property type="project" value="InterPro"/>
</dbReference>
<dbReference type="GO" id="GO:0032259">
    <property type="term" value="P:methylation"/>
    <property type="evidence" value="ECO:0007669"/>
    <property type="project" value="InterPro"/>
</dbReference>
<dbReference type="GO" id="GO:0009307">
    <property type="term" value="P:DNA restriction-modification system"/>
    <property type="evidence" value="ECO:0007669"/>
    <property type="project" value="UniProtKB-KW"/>
</dbReference>
<keyword evidence="4" id="KW-1185">Reference proteome</keyword>
<dbReference type="SUPFAM" id="SSF53335">
    <property type="entry name" value="S-adenosyl-L-methionine-dependent methyltransferases"/>
    <property type="match status" value="1"/>
</dbReference>
<dbReference type="Gene3D" id="3.40.50.150">
    <property type="entry name" value="Vaccinia Virus protein VP39"/>
    <property type="match status" value="1"/>
</dbReference>
<gene>
    <name evidence="3" type="ORF">GCM10010121_025790</name>
</gene>
<dbReference type="EMBL" id="BMQA01000006">
    <property type="protein sequence ID" value="GGJ14060.1"/>
    <property type="molecule type" value="Genomic_DNA"/>
</dbReference>
<dbReference type="InterPro" id="IPR029063">
    <property type="entry name" value="SAM-dependent_MTases_sf"/>
</dbReference>
<sequence>MERVSGGLSPKRTLDALRGALAPQDALILLMLLVLLRHEADAERADERGDRRGAAEAWDRIRRGSWDWEAYEVVAEAHRGLLHWERQYFRLQEPAGLRGVRTGGLAPLVDCVAAARDTVEFFEACLELPQTRAKGGEYYTPPAIARLLIGLLEPRTGESVYDPVCGSGGFLLWAHQYVEANGGRPRELGLYGQDASWVAVQTAAMNLTVHDAYARLEGPSSTLTDDRFRDRTFDVVVANPPFNQAGWDEGGYTHYDHRWAYGMPPPGNGNFAWAQHVVSKLSPDGRGALLLPTGAATTAKPAEQGIRARMLEADLLSCVVELPAGLIPHVRNPVSLWLFSRTKKPHRTWGRADRSGQILLIDARETAATIGRGRHTLPDEARERITSTYAAWRGAPHGTPYADEPGWCRSVPVAELAAKEHDVLPSHHVGATAAVPVVADAEEEAAQLTRELLGLFATSRRLDDELCELLRRW</sequence>
<reference evidence="3" key="1">
    <citation type="journal article" date="2014" name="Int. J. Syst. Evol. Microbiol.">
        <title>Complete genome sequence of Corynebacterium casei LMG S-19264T (=DSM 44701T), isolated from a smear-ripened cheese.</title>
        <authorList>
            <consortium name="US DOE Joint Genome Institute (JGI-PGF)"/>
            <person name="Walter F."/>
            <person name="Albersmeier A."/>
            <person name="Kalinowski J."/>
            <person name="Ruckert C."/>
        </authorList>
    </citation>
    <scope>NUCLEOTIDE SEQUENCE</scope>
    <source>
        <strain evidence="3">JCM 3086</strain>
    </source>
</reference>